<dbReference type="OrthoDB" id="1645442at2"/>
<gene>
    <name evidence="2" type="ORF">SAMN05443668_110196</name>
</gene>
<name>A0A1M7REF7_9ACTN</name>
<evidence type="ECO:0000313" key="3">
    <source>
        <dbReference type="Proteomes" id="UP000184440"/>
    </source>
</evidence>
<protein>
    <recommendedName>
        <fullName evidence="1">VOC domain-containing protein</fullName>
    </recommendedName>
</protein>
<dbReference type="PANTHER" id="PTHR35908">
    <property type="entry name" value="HYPOTHETICAL FUSION PROTEIN"/>
    <property type="match status" value="1"/>
</dbReference>
<accession>A0A1M7REF7</accession>
<feature type="domain" description="VOC" evidence="1">
    <location>
        <begin position="5"/>
        <end position="131"/>
    </location>
</feature>
<dbReference type="InterPro" id="IPR029068">
    <property type="entry name" value="Glyas_Bleomycin-R_OHBP_Dase"/>
</dbReference>
<dbReference type="PANTHER" id="PTHR35908:SF1">
    <property type="entry name" value="CONSERVED PROTEIN"/>
    <property type="match status" value="1"/>
</dbReference>
<dbReference type="Pfam" id="PF18029">
    <property type="entry name" value="Glyoxalase_6"/>
    <property type="match status" value="1"/>
</dbReference>
<reference evidence="2 3" key="1">
    <citation type="submission" date="2016-11" db="EMBL/GenBank/DDBJ databases">
        <authorList>
            <person name="Jaros S."/>
            <person name="Januszkiewicz K."/>
            <person name="Wedrychowicz H."/>
        </authorList>
    </citation>
    <scope>NUCLEOTIDE SEQUENCE [LARGE SCALE GENOMIC DNA]</scope>
    <source>
        <strain evidence="2 3">DSM 46144</strain>
    </source>
</reference>
<dbReference type="PROSITE" id="PS51819">
    <property type="entry name" value="VOC"/>
    <property type="match status" value="1"/>
</dbReference>
<dbReference type="STRING" id="134849.SAMN05443668_110196"/>
<dbReference type="AlphaFoldDB" id="A0A1M7REF7"/>
<dbReference type="Gene3D" id="3.10.180.10">
    <property type="entry name" value="2,3-Dihydroxybiphenyl 1,2-Dioxygenase, domain 1"/>
    <property type="match status" value="1"/>
</dbReference>
<proteinExistence type="predicted"/>
<dbReference type="Proteomes" id="UP000184440">
    <property type="component" value="Unassembled WGS sequence"/>
</dbReference>
<evidence type="ECO:0000313" key="2">
    <source>
        <dbReference type="EMBL" id="SHN44398.1"/>
    </source>
</evidence>
<dbReference type="EMBL" id="FRCS01000010">
    <property type="protein sequence ID" value="SHN44398.1"/>
    <property type="molecule type" value="Genomic_DNA"/>
</dbReference>
<keyword evidence="3" id="KW-1185">Reference proteome</keyword>
<dbReference type="InterPro" id="IPR037523">
    <property type="entry name" value="VOC_core"/>
</dbReference>
<dbReference type="InterPro" id="IPR041581">
    <property type="entry name" value="Glyoxalase_6"/>
</dbReference>
<organism evidence="2 3">
    <name type="scientific">Cryptosporangium aurantiacum</name>
    <dbReference type="NCBI Taxonomy" id="134849"/>
    <lineage>
        <taxon>Bacteria</taxon>
        <taxon>Bacillati</taxon>
        <taxon>Actinomycetota</taxon>
        <taxon>Actinomycetes</taxon>
        <taxon>Cryptosporangiales</taxon>
        <taxon>Cryptosporangiaceae</taxon>
        <taxon>Cryptosporangium</taxon>
    </lineage>
</organism>
<sequence>MTYPIVRQTVLDCENTRELAEFYRQLLGLEYRPGDEPENGDKEWLVLRNPGGAQLAFQQVDKLERATWPEGPRPQQLHLDITVSDTTTLIEQRKRALELGATQLFDRFDDPDEPLYVFGDPAGHPFCLFVE</sequence>
<dbReference type="SUPFAM" id="SSF54593">
    <property type="entry name" value="Glyoxalase/Bleomycin resistance protein/Dihydroxybiphenyl dioxygenase"/>
    <property type="match status" value="1"/>
</dbReference>
<evidence type="ECO:0000259" key="1">
    <source>
        <dbReference type="PROSITE" id="PS51819"/>
    </source>
</evidence>
<dbReference type="RefSeq" id="WP_073261313.1">
    <property type="nucleotide sequence ID" value="NZ_FRCS01000010.1"/>
</dbReference>